<comment type="subcellular location">
    <subcellularLocation>
        <location evidence="4">Cell membrane</location>
        <topology evidence="4">Lipid-anchor</topology>
    </subcellularLocation>
</comment>
<dbReference type="NCBIfam" id="TIGR00413">
    <property type="entry name" value="rlpA"/>
    <property type="match status" value="1"/>
</dbReference>
<evidence type="ECO:0000256" key="1">
    <source>
        <dbReference type="ARBA" id="ARBA00022729"/>
    </source>
</evidence>
<sequence>MRSLLFLFLLILAGCSSTPDTKEQSTTEPEQKTEQEKPNTPIAIVATPENNDPNAGRYRLENDKAPDQALILNHIEAAQPRYESKSLAGNKDYTLRGKRYKIENIENGFTEQGNASWYGEKFHGHKTSNGEIYDMYSMTAAHKTLPLPSYVKVTNTNNGQSTIVRVNDRGPFHDGRIIDLSMAAASKLGVIKTGTAPVKIELIKVVKPDSVDEWQSANPSYYFVQLAAVTNEEKAKAVATELEKKFSTNVDLKKAESAKVYRIRLGPYIDRDEALKLREKARAGQYPQAFIITTQRELEQK</sequence>
<dbReference type="InterPro" id="IPR036908">
    <property type="entry name" value="RlpA-like_sf"/>
</dbReference>
<dbReference type="AlphaFoldDB" id="A0A2T3J6S2"/>
<dbReference type="InterPro" id="IPR036680">
    <property type="entry name" value="SPOR-like_sf"/>
</dbReference>
<organism evidence="9 10">
    <name type="scientific">Photobacterium frigidiphilum</name>
    <dbReference type="NCBI Taxonomy" id="264736"/>
    <lineage>
        <taxon>Bacteria</taxon>
        <taxon>Pseudomonadati</taxon>
        <taxon>Pseudomonadota</taxon>
        <taxon>Gammaproteobacteria</taxon>
        <taxon>Vibrionales</taxon>
        <taxon>Vibrionaceae</taxon>
        <taxon>Photobacterium</taxon>
    </lineage>
</organism>
<evidence type="ECO:0000256" key="2">
    <source>
        <dbReference type="ARBA" id="ARBA00023239"/>
    </source>
</evidence>
<dbReference type="InterPro" id="IPR034718">
    <property type="entry name" value="RlpA"/>
</dbReference>
<dbReference type="RefSeq" id="WP_107246136.1">
    <property type="nucleotide sequence ID" value="NZ_PYMJ01000052.1"/>
</dbReference>
<protein>
    <recommendedName>
        <fullName evidence="4">Endolytic peptidoglycan transglycosylase RlpA</fullName>
        <ecNumber evidence="4">4.2.2.-</ecNumber>
    </recommendedName>
</protein>
<evidence type="ECO:0000256" key="4">
    <source>
        <dbReference type="HAMAP-Rule" id="MF_02071"/>
    </source>
</evidence>
<comment type="function">
    <text evidence="4">Lytic transglycosylase with a strong preference for naked glycan strands that lack stem peptides.</text>
</comment>
<dbReference type="OrthoDB" id="9779128at2"/>
<dbReference type="PROSITE" id="PS51257">
    <property type="entry name" value="PROKAR_LIPOPROTEIN"/>
    <property type="match status" value="1"/>
</dbReference>
<keyword evidence="2 4" id="KW-0456">Lyase</keyword>
<name>A0A2T3J6S2_9GAMM</name>
<dbReference type="InterPro" id="IPR012997">
    <property type="entry name" value="RplA"/>
</dbReference>
<dbReference type="InterPro" id="IPR009009">
    <property type="entry name" value="RlpA-like_DPBB"/>
</dbReference>
<dbReference type="GO" id="GO:0009279">
    <property type="term" value="C:cell outer membrane"/>
    <property type="evidence" value="ECO:0007669"/>
    <property type="project" value="TreeGrafter"/>
</dbReference>
<dbReference type="SUPFAM" id="SSF50685">
    <property type="entry name" value="Barwin-like endoglucanases"/>
    <property type="match status" value="1"/>
</dbReference>
<dbReference type="FunFam" id="2.40.40.10:FF:000003">
    <property type="entry name" value="Endolytic peptidoglycan transglycosylase RlpA"/>
    <property type="match status" value="1"/>
</dbReference>
<proteinExistence type="inferred from homology"/>
<evidence type="ECO:0000256" key="6">
    <source>
        <dbReference type="SAM" id="MobiDB-lite"/>
    </source>
</evidence>
<dbReference type="Pfam" id="PF03330">
    <property type="entry name" value="DPBB_1"/>
    <property type="match status" value="1"/>
</dbReference>
<dbReference type="EMBL" id="PYMJ01000052">
    <property type="protein sequence ID" value="PSU44059.1"/>
    <property type="molecule type" value="Genomic_DNA"/>
</dbReference>
<feature type="region of interest" description="Disordered" evidence="6">
    <location>
        <begin position="18"/>
        <end position="59"/>
    </location>
</feature>
<evidence type="ECO:0000256" key="5">
    <source>
        <dbReference type="RuleBase" id="RU003495"/>
    </source>
</evidence>
<dbReference type="HAMAP" id="MF_02071">
    <property type="entry name" value="RlpA"/>
    <property type="match status" value="1"/>
</dbReference>
<feature type="compositionally biased region" description="Basic and acidic residues" evidence="6">
    <location>
        <begin position="20"/>
        <end position="37"/>
    </location>
</feature>
<dbReference type="PANTHER" id="PTHR34183">
    <property type="entry name" value="ENDOLYTIC PEPTIDOGLYCAN TRANSGLYCOSYLASE RLPA"/>
    <property type="match status" value="1"/>
</dbReference>
<dbReference type="InterPro" id="IPR007730">
    <property type="entry name" value="SPOR-like_dom"/>
</dbReference>
<dbReference type="CDD" id="cd22268">
    <property type="entry name" value="DPBB_RlpA-like"/>
    <property type="match status" value="1"/>
</dbReference>
<dbReference type="GO" id="GO:0008932">
    <property type="term" value="F:lytic endotransglycosylase activity"/>
    <property type="evidence" value="ECO:0007669"/>
    <property type="project" value="UniProtKB-UniRule"/>
</dbReference>
<dbReference type="Proteomes" id="UP000240987">
    <property type="component" value="Unassembled WGS sequence"/>
</dbReference>
<dbReference type="PANTHER" id="PTHR34183:SF1">
    <property type="entry name" value="ENDOLYTIC PEPTIDOGLYCAN TRANSGLYCOSYLASE RLPA"/>
    <property type="match status" value="1"/>
</dbReference>
<comment type="similarity">
    <text evidence="4 5">Belongs to the RlpA family.</text>
</comment>
<feature type="signal peptide" evidence="7">
    <location>
        <begin position="1"/>
        <end position="19"/>
    </location>
</feature>
<dbReference type="Pfam" id="PF05036">
    <property type="entry name" value="SPOR"/>
    <property type="match status" value="1"/>
</dbReference>
<reference evidence="9 10" key="1">
    <citation type="submission" date="2018-01" db="EMBL/GenBank/DDBJ databases">
        <title>Whole genome sequencing of Histamine producing bacteria.</title>
        <authorList>
            <person name="Butler K."/>
        </authorList>
    </citation>
    <scope>NUCLEOTIDE SEQUENCE [LARGE SCALE GENOMIC DNA]</scope>
    <source>
        <strain evidence="9 10">JCM 12947</strain>
    </source>
</reference>
<evidence type="ECO:0000313" key="10">
    <source>
        <dbReference type="Proteomes" id="UP000240987"/>
    </source>
</evidence>
<evidence type="ECO:0000256" key="3">
    <source>
        <dbReference type="ARBA" id="ARBA00023316"/>
    </source>
</evidence>
<keyword evidence="4" id="KW-0564">Palmitate</keyword>
<dbReference type="GO" id="GO:0071555">
    <property type="term" value="P:cell wall organization"/>
    <property type="evidence" value="ECO:0007669"/>
    <property type="project" value="UniProtKB-KW"/>
</dbReference>
<evidence type="ECO:0000256" key="7">
    <source>
        <dbReference type="SAM" id="SignalP"/>
    </source>
</evidence>
<comment type="caution">
    <text evidence="9">The sequence shown here is derived from an EMBL/GenBank/DDBJ whole genome shotgun (WGS) entry which is preliminary data.</text>
</comment>
<gene>
    <name evidence="4" type="primary">rlpA</name>
    <name evidence="9" type="ORF">C9J12_27520</name>
</gene>
<keyword evidence="4" id="KW-0472">Membrane</keyword>
<keyword evidence="1 7" id="KW-0732">Signal</keyword>
<dbReference type="SUPFAM" id="SSF110997">
    <property type="entry name" value="Sporulation related repeat"/>
    <property type="match status" value="1"/>
</dbReference>
<feature type="chain" id="PRO_5015794424" description="Endolytic peptidoglycan transglycosylase RlpA" evidence="7">
    <location>
        <begin position="20"/>
        <end position="301"/>
    </location>
</feature>
<dbReference type="PROSITE" id="PS51724">
    <property type="entry name" value="SPOR"/>
    <property type="match status" value="1"/>
</dbReference>
<keyword evidence="3 4" id="KW-0961">Cell wall biogenesis/degradation</keyword>
<keyword evidence="10" id="KW-1185">Reference proteome</keyword>
<dbReference type="EC" id="4.2.2.-" evidence="4"/>
<evidence type="ECO:0000259" key="8">
    <source>
        <dbReference type="PROSITE" id="PS51724"/>
    </source>
</evidence>
<dbReference type="Gene3D" id="3.30.70.1070">
    <property type="entry name" value="Sporulation related repeat"/>
    <property type="match status" value="1"/>
</dbReference>
<accession>A0A2T3J6S2</accession>
<feature type="domain" description="SPOR" evidence="8">
    <location>
        <begin position="216"/>
        <end position="294"/>
    </location>
</feature>
<dbReference type="GO" id="GO:0042834">
    <property type="term" value="F:peptidoglycan binding"/>
    <property type="evidence" value="ECO:0007669"/>
    <property type="project" value="InterPro"/>
</dbReference>
<evidence type="ECO:0000313" key="9">
    <source>
        <dbReference type="EMBL" id="PSU44059.1"/>
    </source>
</evidence>
<dbReference type="GO" id="GO:0005886">
    <property type="term" value="C:plasma membrane"/>
    <property type="evidence" value="ECO:0007669"/>
    <property type="project" value="UniProtKB-SubCell"/>
</dbReference>
<dbReference type="Gene3D" id="2.40.40.10">
    <property type="entry name" value="RlpA-like domain"/>
    <property type="match status" value="1"/>
</dbReference>
<keyword evidence="4" id="KW-1003">Cell membrane</keyword>
<keyword evidence="4" id="KW-0449">Lipoprotein</keyword>
<dbReference type="GO" id="GO:0000270">
    <property type="term" value="P:peptidoglycan metabolic process"/>
    <property type="evidence" value="ECO:0007669"/>
    <property type="project" value="UniProtKB-UniRule"/>
</dbReference>